<comment type="subcellular location">
    <subcellularLocation>
        <location evidence="1">Cell membrane</location>
        <topology evidence="1">Multi-pass membrane protein</topology>
    </subcellularLocation>
</comment>
<evidence type="ECO:0000256" key="3">
    <source>
        <dbReference type="ARBA" id="ARBA00022692"/>
    </source>
</evidence>
<evidence type="ECO:0000256" key="1">
    <source>
        <dbReference type="ARBA" id="ARBA00004651"/>
    </source>
</evidence>
<evidence type="ECO:0000256" key="6">
    <source>
        <dbReference type="SAM" id="Coils"/>
    </source>
</evidence>
<gene>
    <name evidence="9" type="ORF">KCG44_00430</name>
</gene>
<evidence type="ECO:0000256" key="5">
    <source>
        <dbReference type="ARBA" id="ARBA00023136"/>
    </source>
</evidence>
<dbReference type="Proteomes" id="UP000722336">
    <property type="component" value="Unassembled WGS sequence"/>
</dbReference>
<dbReference type="Pfam" id="PF00482">
    <property type="entry name" value="T2SSF"/>
    <property type="match status" value="1"/>
</dbReference>
<evidence type="ECO:0000256" key="2">
    <source>
        <dbReference type="ARBA" id="ARBA00022475"/>
    </source>
</evidence>
<dbReference type="PANTHER" id="PTHR35007">
    <property type="entry name" value="INTEGRAL MEMBRANE PROTEIN-RELATED"/>
    <property type="match status" value="1"/>
</dbReference>
<reference evidence="9 10" key="1">
    <citation type="submission" date="2021-04" db="EMBL/GenBank/DDBJ databases">
        <authorList>
            <person name="Pira H."/>
            <person name="Risdian C."/>
            <person name="Wink J."/>
        </authorList>
    </citation>
    <scope>NUCLEOTIDE SEQUENCE [LARGE SCALE GENOMIC DNA]</scope>
    <source>
        <strain evidence="9 10">WHA3</strain>
    </source>
</reference>
<feature type="transmembrane region" description="Helical" evidence="7">
    <location>
        <begin position="121"/>
        <end position="142"/>
    </location>
</feature>
<keyword evidence="4 7" id="KW-1133">Transmembrane helix</keyword>
<dbReference type="EMBL" id="JAGSPA010000001">
    <property type="protein sequence ID" value="MBV7255241.1"/>
    <property type="molecule type" value="Genomic_DNA"/>
</dbReference>
<accession>A0ABS6SBD6</accession>
<dbReference type="RefSeq" id="WP_218443512.1">
    <property type="nucleotide sequence ID" value="NZ_JAGSPA010000001.1"/>
</dbReference>
<proteinExistence type="predicted"/>
<keyword evidence="5 7" id="KW-0472">Membrane</keyword>
<keyword evidence="6" id="KW-0175">Coiled coil</keyword>
<feature type="coiled-coil region" evidence="6">
    <location>
        <begin position="51"/>
        <end position="97"/>
    </location>
</feature>
<feature type="transmembrane region" description="Helical" evidence="7">
    <location>
        <begin position="154"/>
        <end position="176"/>
    </location>
</feature>
<feature type="transmembrane region" description="Helical" evidence="7">
    <location>
        <begin position="298"/>
        <end position="323"/>
    </location>
</feature>
<evidence type="ECO:0000256" key="4">
    <source>
        <dbReference type="ARBA" id="ARBA00022989"/>
    </source>
</evidence>
<name>A0ABS6SBD6_9SPHN</name>
<sequence>MDKNMDLANDALFMGLTAIDLVTILVIVGALAMLTAVWSVATVKDPMRGRVKALQDRREQLKAGITASRKRTKVAKSAEATDQMRSVLKKLKVLQDEQAKEASIRLAQAGIRSKDAVIKLLFARLVSPFVFAGFTAFLVFGMGVGADYSQTMKTGMFCAALLLGYKAPDIFITNLVKKRTDEIRKGLPDALDLLVICAEAGLTVDAAFNRVAKELGKGFPELADEFALTAIELGFLTDRREAYENLARRVDLEALRGVVTTLIQTEKYGTPLASALRVLSAEFRNERMMKAEEKAARLPAIMTIPLILFILPVLFVVILGPAACSISDAML</sequence>
<dbReference type="PANTHER" id="PTHR35007:SF2">
    <property type="entry name" value="PILUS ASSEMBLE PROTEIN"/>
    <property type="match status" value="1"/>
</dbReference>
<evidence type="ECO:0000313" key="10">
    <source>
        <dbReference type="Proteomes" id="UP000722336"/>
    </source>
</evidence>
<keyword evidence="3 7" id="KW-0812">Transmembrane</keyword>
<evidence type="ECO:0000256" key="7">
    <source>
        <dbReference type="SAM" id="Phobius"/>
    </source>
</evidence>
<keyword evidence="2" id="KW-1003">Cell membrane</keyword>
<evidence type="ECO:0000313" key="9">
    <source>
        <dbReference type="EMBL" id="MBV7255241.1"/>
    </source>
</evidence>
<feature type="transmembrane region" description="Helical" evidence="7">
    <location>
        <begin position="12"/>
        <end position="40"/>
    </location>
</feature>
<comment type="caution">
    <text evidence="9">The sequence shown here is derived from an EMBL/GenBank/DDBJ whole genome shotgun (WGS) entry which is preliminary data.</text>
</comment>
<keyword evidence="10" id="KW-1185">Reference proteome</keyword>
<evidence type="ECO:0000259" key="8">
    <source>
        <dbReference type="Pfam" id="PF00482"/>
    </source>
</evidence>
<feature type="domain" description="Type II secretion system protein GspF" evidence="8">
    <location>
        <begin position="191"/>
        <end position="319"/>
    </location>
</feature>
<protein>
    <submittedName>
        <fullName evidence="9">Type II secretion system F family protein</fullName>
    </submittedName>
</protein>
<dbReference type="InterPro" id="IPR018076">
    <property type="entry name" value="T2SS_GspF_dom"/>
</dbReference>
<organism evidence="9 10">
    <name type="scientific">Pacificimonas pallii</name>
    <dbReference type="NCBI Taxonomy" id="2827236"/>
    <lineage>
        <taxon>Bacteria</taxon>
        <taxon>Pseudomonadati</taxon>
        <taxon>Pseudomonadota</taxon>
        <taxon>Alphaproteobacteria</taxon>
        <taxon>Sphingomonadales</taxon>
        <taxon>Sphingosinicellaceae</taxon>
        <taxon>Pacificimonas</taxon>
    </lineage>
</organism>